<sequence length="295" mass="31804" precursor="true">MRAFVAERAFVARRAFSARRAFKVTTLPLLVLATLVATAQVGAQVGAQPPDRLDSYRIVPRKSELRQTGGFAGVDQRFRVQGTYDFVGEWINDPPTTLRHQARFDNADLMAPLGPMLPAFIDVDDLFNLDNLTGELLPLGAPFDVYRFRGLANTSSATSPLEQSSVELYAALLGPWMYVYGQTTQPPWVADGFEYELRLLARTGRSADTNEDGVVDAADYTLIFDAAAVGNALLPSLADWSAQYGEVVPDMDVMDAQLGAALATGLAVPEPAALAVAMFALVVSGPWRTSQTAGA</sequence>
<dbReference type="EMBL" id="SJPH01000001">
    <property type="protein sequence ID" value="TWT48331.1"/>
    <property type="molecule type" value="Genomic_DNA"/>
</dbReference>
<organism evidence="2 3">
    <name type="scientific">Botrimarina hoheduenensis</name>
    <dbReference type="NCBI Taxonomy" id="2528000"/>
    <lineage>
        <taxon>Bacteria</taxon>
        <taxon>Pseudomonadati</taxon>
        <taxon>Planctomycetota</taxon>
        <taxon>Planctomycetia</taxon>
        <taxon>Pirellulales</taxon>
        <taxon>Lacipirellulaceae</taxon>
        <taxon>Botrimarina</taxon>
    </lineage>
</organism>
<evidence type="ECO:0000313" key="3">
    <source>
        <dbReference type="Proteomes" id="UP000318995"/>
    </source>
</evidence>
<protein>
    <recommendedName>
        <fullName evidence="4">PEP-CTERM protein-sorting domain-containing protein</fullName>
    </recommendedName>
</protein>
<keyword evidence="1" id="KW-0732">Signal</keyword>
<evidence type="ECO:0000256" key="1">
    <source>
        <dbReference type="SAM" id="SignalP"/>
    </source>
</evidence>
<dbReference type="PROSITE" id="PS00018">
    <property type="entry name" value="EF_HAND_1"/>
    <property type="match status" value="1"/>
</dbReference>
<proteinExistence type="predicted"/>
<feature type="chain" id="PRO_5022958458" description="PEP-CTERM protein-sorting domain-containing protein" evidence="1">
    <location>
        <begin position="40"/>
        <end position="295"/>
    </location>
</feature>
<dbReference type="AlphaFoldDB" id="A0A5C5WE38"/>
<keyword evidence="3" id="KW-1185">Reference proteome</keyword>
<dbReference type="Proteomes" id="UP000318995">
    <property type="component" value="Unassembled WGS sequence"/>
</dbReference>
<evidence type="ECO:0008006" key="4">
    <source>
        <dbReference type="Google" id="ProtNLM"/>
    </source>
</evidence>
<feature type="signal peptide" evidence="1">
    <location>
        <begin position="1"/>
        <end position="39"/>
    </location>
</feature>
<name>A0A5C5WE38_9BACT</name>
<dbReference type="InterPro" id="IPR018247">
    <property type="entry name" value="EF_Hand_1_Ca_BS"/>
</dbReference>
<gene>
    <name evidence="2" type="ORF">Pla111_00940</name>
</gene>
<accession>A0A5C5WE38</accession>
<comment type="caution">
    <text evidence="2">The sequence shown here is derived from an EMBL/GenBank/DDBJ whole genome shotgun (WGS) entry which is preliminary data.</text>
</comment>
<reference evidence="2 3" key="1">
    <citation type="submission" date="2019-02" db="EMBL/GenBank/DDBJ databases">
        <title>Deep-cultivation of Planctomycetes and their phenomic and genomic characterization uncovers novel biology.</title>
        <authorList>
            <person name="Wiegand S."/>
            <person name="Jogler M."/>
            <person name="Boedeker C."/>
            <person name="Pinto D."/>
            <person name="Vollmers J."/>
            <person name="Rivas-Marin E."/>
            <person name="Kohn T."/>
            <person name="Peeters S.H."/>
            <person name="Heuer A."/>
            <person name="Rast P."/>
            <person name="Oberbeckmann S."/>
            <person name="Bunk B."/>
            <person name="Jeske O."/>
            <person name="Meyerdierks A."/>
            <person name="Storesund J.E."/>
            <person name="Kallscheuer N."/>
            <person name="Luecker S."/>
            <person name="Lage O.M."/>
            <person name="Pohl T."/>
            <person name="Merkel B.J."/>
            <person name="Hornburger P."/>
            <person name="Mueller R.-W."/>
            <person name="Bruemmer F."/>
            <person name="Labrenz M."/>
            <person name="Spormann A.M."/>
            <person name="Op Den Camp H."/>
            <person name="Overmann J."/>
            <person name="Amann R."/>
            <person name="Jetten M.S.M."/>
            <person name="Mascher T."/>
            <person name="Medema M.H."/>
            <person name="Devos D.P."/>
            <person name="Kaster A.-K."/>
            <person name="Ovreas L."/>
            <person name="Rohde M."/>
            <person name="Galperin M.Y."/>
            <person name="Jogler C."/>
        </authorList>
    </citation>
    <scope>NUCLEOTIDE SEQUENCE [LARGE SCALE GENOMIC DNA]</scope>
    <source>
        <strain evidence="2 3">Pla111</strain>
    </source>
</reference>
<evidence type="ECO:0000313" key="2">
    <source>
        <dbReference type="EMBL" id="TWT48331.1"/>
    </source>
</evidence>